<dbReference type="PANTHER" id="PTHR30353">
    <property type="entry name" value="INNER MEMBRANE PROTEIN DEDA-RELATED"/>
    <property type="match status" value="1"/>
</dbReference>
<proteinExistence type="inferred from homology"/>
<comment type="caution">
    <text evidence="9">The sequence shown here is derived from an EMBL/GenBank/DDBJ whole genome shotgun (WGS) entry which is preliminary data.</text>
</comment>
<dbReference type="PANTHER" id="PTHR30353:SF0">
    <property type="entry name" value="TRANSMEMBRANE PROTEIN"/>
    <property type="match status" value="1"/>
</dbReference>
<feature type="transmembrane region" description="Helical" evidence="7">
    <location>
        <begin position="20"/>
        <end position="40"/>
    </location>
</feature>
<evidence type="ECO:0000313" key="9">
    <source>
        <dbReference type="EMBL" id="MBK9982423.1"/>
    </source>
</evidence>
<keyword evidence="6 7" id="KW-0472">Membrane</keyword>
<feature type="transmembrane region" description="Helical" evidence="7">
    <location>
        <begin position="60"/>
        <end position="79"/>
    </location>
</feature>
<evidence type="ECO:0000256" key="3">
    <source>
        <dbReference type="ARBA" id="ARBA00022475"/>
    </source>
</evidence>
<sequence>MTDFDWHSLLQPQWYVEHGGVWIILLIVFAETGLFMGFFLPGDSLLFVAGVAWQDLVKGFFNIPLVLIMSLISIFAILGNQVGYWFGRKIGPAMYTWKDRWYFKQRYLQQARVFYEDHGNSAIFMARFLPFIRTFAPIVAGIVHMDKKKFTMISAISAFVWVFTMMLTGRYLHQILLKEFNYDLTNDLEWIVLGIIFVSALPLLFRMLWTKVKKN</sequence>
<protein>
    <submittedName>
        <fullName evidence="9">VTT domain-containing protein</fullName>
    </submittedName>
</protein>
<keyword evidence="3 7" id="KW-1003">Cell membrane</keyword>
<evidence type="ECO:0000256" key="7">
    <source>
        <dbReference type="RuleBase" id="RU367016"/>
    </source>
</evidence>
<feature type="transmembrane region" description="Helical" evidence="7">
    <location>
        <begin position="122"/>
        <end position="143"/>
    </location>
</feature>
<reference evidence="9 10" key="1">
    <citation type="submission" date="2020-10" db="EMBL/GenBank/DDBJ databases">
        <title>Connecting structure to function with the recovery of over 1000 high-quality activated sludge metagenome-assembled genomes encoding full-length rRNA genes using long-read sequencing.</title>
        <authorList>
            <person name="Singleton C.M."/>
            <person name="Petriglieri F."/>
            <person name="Kristensen J.M."/>
            <person name="Kirkegaard R.H."/>
            <person name="Michaelsen T.Y."/>
            <person name="Andersen M.H."/>
            <person name="Karst S.M."/>
            <person name="Dueholm M.S."/>
            <person name="Nielsen P.H."/>
            <person name="Albertsen M."/>
        </authorList>
    </citation>
    <scope>NUCLEOTIDE SEQUENCE [LARGE SCALE GENOMIC DNA]</scope>
    <source>
        <strain evidence="9">Ribe_18-Q3-R11-54_MAXAC.273</strain>
    </source>
</reference>
<dbReference type="AlphaFoldDB" id="A0A9D7XSE2"/>
<dbReference type="EMBL" id="JADKGY010000006">
    <property type="protein sequence ID" value="MBK9982423.1"/>
    <property type="molecule type" value="Genomic_DNA"/>
</dbReference>
<evidence type="ECO:0000256" key="2">
    <source>
        <dbReference type="ARBA" id="ARBA00010792"/>
    </source>
</evidence>
<evidence type="ECO:0000259" key="8">
    <source>
        <dbReference type="Pfam" id="PF09335"/>
    </source>
</evidence>
<comment type="similarity">
    <text evidence="2 7">Belongs to the DedA family.</text>
</comment>
<evidence type="ECO:0000313" key="10">
    <source>
        <dbReference type="Proteomes" id="UP000808337"/>
    </source>
</evidence>
<dbReference type="InterPro" id="IPR032816">
    <property type="entry name" value="VTT_dom"/>
</dbReference>
<name>A0A9D7XSE2_9BACT</name>
<dbReference type="Pfam" id="PF09335">
    <property type="entry name" value="VTT_dom"/>
    <property type="match status" value="1"/>
</dbReference>
<feature type="transmembrane region" description="Helical" evidence="7">
    <location>
        <begin position="150"/>
        <end position="168"/>
    </location>
</feature>
<keyword evidence="4 7" id="KW-0812">Transmembrane</keyword>
<gene>
    <name evidence="9" type="ORF">IPP15_08355</name>
</gene>
<feature type="domain" description="VTT" evidence="8">
    <location>
        <begin position="40"/>
        <end position="170"/>
    </location>
</feature>
<dbReference type="GO" id="GO:0005886">
    <property type="term" value="C:plasma membrane"/>
    <property type="evidence" value="ECO:0007669"/>
    <property type="project" value="UniProtKB-SubCell"/>
</dbReference>
<dbReference type="InterPro" id="IPR032818">
    <property type="entry name" value="DedA-like"/>
</dbReference>
<evidence type="ECO:0000256" key="1">
    <source>
        <dbReference type="ARBA" id="ARBA00004651"/>
    </source>
</evidence>
<comment type="subcellular location">
    <subcellularLocation>
        <location evidence="1 7">Cell membrane</location>
        <topology evidence="1 7">Multi-pass membrane protein</topology>
    </subcellularLocation>
</comment>
<accession>A0A9D7XSE2</accession>
<feature type="transmembrane region" description="Helical" evidence="7">
    <location>
        <begin position="188"/>
        <end position="209"/>
    </location>
</feature>
<evidence type="ECO:0000256" key="6">
    <source>
        <dbReference type="ARBA" id="ARBA00023136"/>
    </source>
</evidence>
<evidence type="ECO:0000256" key="4">
    <source>
        <dbReference type="ARBA" id="ARBA00022692"/>
    </source>
</evidence>
<evidence type="ECO:0000256" key="5">
    <source>
        <dbReference type="ARBA" id="ARBA00022989"/>
    </source>
</evidence>
<dbReference type="Proteomes" id="UP000808337">
    <property type="component" value="Unassembled WGS sequence"/>
</dbReference>
<organism evidence="9 10">
    <name type="scientific">Candidatus Opimibacter skivensis</name>
    <dbReference type="NCBI Taxonomy" id="2982028"/>
    <lineage>
        <taxon>Bacteria</taxon>
        <taxon>Pseudomonadati</taxon>
        <taxon>Bacteroidota</taxon>
        <taxon>Saprospiria</taxon>
        <taxon>Saprospirales</taxon>
        <taxon>Saprospiraceae</taxon>
        <taxon>Candidatus Opimibacter</taxon>
    </lineage>
</organism>
<keyword evidence="5 7" id="KW-1133">Transmembrane helix</keyword>